<sequence length="109" mass="12697">MNTLFKVFIFFVMFFGVQRIVFAKPSRVKRVSDSYLTDLKTKLALSKMDKVAITIPVSAGLRDPMSIGRRRRSQSRFLDVLFNQSEEDNGDPMALDYDDYKINFLKFNK</sequence>
<dbReference type="Proteomes" id="UP001154078">
    <property type="component" value="Chromosome 10"/>
</dbReference>
<dbReference type="EMBL" id="OV121141">
    <property type="protein sequence ID" value="CAH0548826.1"/>
    <property type="molecule type" value="Genomic_DNA"/>
</dbReference>
<protein>
    <submittedName>
        <fullName evidence="2">Uncharacterized protein</fullName>
    </submittedName>
</protein>
<evidence type="ECO:0000313" key="3">
    <source>
        <dbReference type="Proteomes" id="UP001154078"/>
    </source>
</evidence>
<keyword evidence="3" id="KW-1185">Reference proteome</keyword>
<keyword evidence="1" id="KW-0732">Signal</keyword>
<reference evidence="2" key="1">
    <citation type="submission" date="2021-12" db="EMBL/GenBank/DDBJ databases">
        <authorList>
            <person name="King R."/>
        </authorList>
    </citation>
    <scope>NUCLEOTIDE SEQUENCE</scope>
</reference>
<feature type="signal peptide" evidence="1">
    <location>
        <begin position="1"/>
        <end position="23"/>
    </location>
</feature>
<accession>A0A9P0AV86</accession>
<evidence type="ECO:0000256" key="1">
    <source>
        <dbReference type="SAM" id="SignalP"/>
    </source>
</evidence>
<name>A0A9P0AV86_BRAAE</name>
<feature type="chain" id="PRO_5040281219" evidence="1">
    <location>
        <begin position="24"/>
        <end position="109"/>
    </location>
</feature>
<dbReference type="OrthoDB" id="6514900at2759"/>
<organism evidence="2 3">
    <name type="scientific">Brassicogethes aeneus</name>
    <name type="common">Rape pollen beetle</name>
    <name type="synonym">Meligethes aeneus</name>
    <dbReference type="NCBI Taxonomy" id="1431903"/>
    <lineage>
        <taxon>Eukaryota</taxon>
        <taxon>Metazoa</taxon>
        <taxon>Ecdysozoa</taxon>
        <taxon>Arthropoda</taxon>
        <taxon>Hexapoda</taxon>
        <taxon>Insecta</taxon>
        <taxon>Pterygota</taxon>
        <taxon>Neoptera</taxon>
        <taxon>Endopterygota</taxon>
        <taxon>Coleoptera</taxon>
        <taxon>Polyphaga</taxon>
        <taxon>Cucujiformia</taxon>
        <taxon>Nitidulidae</taxon>
        <taxon>Meligethinae</taxon>
        <taxon>Brassicogethes</taxon>
    </lineage>
</organism>
<dbReference type="AlphaFoldDB" id="A0A9P0AV86"/>
<evidence type="ECO:0000313" key="2">
    <source>
        <dbReference type="EMBL" id="CAH0548826.1"/>
    </source>
</evidence>
<proteinExistence type="predicted"/>
<gene>
    <name evidence="2" type="ORF">MELIAE_LOCUS2199</name>
</gene>